<evidence type="ECO:0000313" key="9">
    <source>
        <dbReference type="EMBL" id="RRT73333.1"/>
    </source>
</evidence>
<feature type="transmembrane region" description="Helical" evidence="7">
    <location>
        <begin position="332"/>
        <end position="362"/>
    </location>
</feature>
<gene>
    <name evidence="9" type="ORF">B296_00021734</name>
</gene>
<evidence type="ECO:0000256" key="6">
    <source>
        <dbReference type="SAM" id="MobiDB-lite"/>
    </source>
</evidence>
<name>A0A427AAT9_ENSVE</name>
<sequence length="600" mass="64863">MTPGPRRKWLRLRNRSLSSPLPSLLLLASSSIIVCSLPLQVGVGRSRIPPPPRLTMDPSGSSSEGPGGKPPARPQKPGPWQPRIEPFFANKDHNPRELKSWARRTGFNPNHSGETASVVSDRDAADEQTPAQGLDLERGIRRRGDGVPRKPEIEPVVVRGRTNRGVEISPMVPGPGAGPAARSEKEKRKVGVEPPAVGLKDERREAGEETPLRSKSDGPEGNGHGNGAAAISLAKADEDSRKEAGKDEREVEIDFFSDGQDPEDLSGYKPPSGFRAGVTENPGLGKCVFPVVSPCLYFSFTVSLPTAIKNFKSAGKRIGTKRFANCSIWQKLYLANLFLVYRLINPVVVAPTVAVVGLAFFSYGFPQAGSCVEISIPLILLVLIFTLSCCFFYCQVPLSVAIVWAYAFFLTAGGAYNYKGCSSNIPSSNILSDRCRRHAITMKRCRTDVSNSWRAAAWVRVPYPFQWGFPTFHFRTSLIMVIVSLVASVDSVSGFSVGKRLLLLSNISINQLIQVGTYHATSLLVNLSPPTPGVVSRGIGLEGFASILAGLWGTGTGSTTITENIHTIDVTRVASRKALEFGASLLILFSFVGKLLPAIQ</sequence>
<keyword evidence="4 7" id="KW-1133">Transmembrane helix</keyword>
<dbReference type="InterPro" id="IPR006043">
    <property type="entry name" value="NCS2"/>
</dbReference>
<comment type="similarity">
    <text evidence="2">Belongs to the nucleobase:cation symporter-2 (NCS2) (TC 2.A.40) family.</text>
</comment>
<feature type="compositionally biased region" description="Basic and acidic residues" evidence="6">
    <location>
        <begin position="199"/>
        <end position="218"/>
    </location>
</feature>
<evidence type="ECO:0000256" key="7">
    <source>
        <dbReference type="SAM" id="Phobius"/>
    </source>
</evidence>
<dbReference type="Pfam" id="PF00860">
    <property type="entry name" value="Xan_ur_permease"/>
    <property type="match status" value="2"/>
</dbReference>
<feature type="compositionally biased region" description="Basic and acidic residues" evidence="6">
    <location>
        <begin position="182"/>
        <end position="191"/>
    </location>
</feature>
<keyword evidence="3 7" id="KW-0812">Transmembrane</keyword>
<evidence type="ECO:0000256" key="1">
    <source>
        <dbReference type="ARBA" id="ARBA00004141"/>
    </source>
</evidence>
<organism evidence="9 10">
    <name type="scientific">Ensete ventricosum</name>
    <name type="common">Abyssinian banana</name>
    <name type="synonym">Musa ensete</name>
    <dbReference type="NCBI Taxonomy" id="4639"/>
    <lineage>
        <taxon>Eukaryota</taxon>
        <taxon>Viridiplantae</taxon>
        <taxon>Streptophyta</taxon>
        <taxon>Embryophyta</taxon>
        <taxon>Tracheophyta</taxon>
        <taxon>Spermatophyta</taxon>
        <taxon>Magnoliopsida</taxon>
        <taxon>Liliopsida</taxon>
        <taxon>Zingiberales</taxon>
        <taxon>Musaceae</taxon>
        <taxon>Ensete</taxon>
    </lineage>
</organism>
<evidence type="ECO:0008006" key="11">
    <source>
        <dbReference type="Google" id="ProtNLM"/>
    </source>
</evidence>
<feature type="signal peptide" evidence="8">
    <location>
        <begin position="1"/>
        <end position="36"/>
    </location>
</feature>
<feature type="compositionally biased region" description="Pro residues" evidence="6">
    <location>
        <begin position="68"/>
        <end position="80"/>
    </location>
</feature>
<evidence type="ECO:0000256" key="4">
    <source>
        <dbReference type="ARBA" id="ARBA00022989"/>
    </source>
</evidence>
<comment type="subcellular location">
    <subcellularLocation>
        <location evidence="1">Membrane</location>
        <topology evidence="1">Multi-pass membrane protein</topology>
    </subcellularLocation>
</comment>
<evidence type="ECO:0000256" key="2">
    <source>
        <dbReference type="ARBA" id="ARBA00008821"/>
    </source>
</evidence>
<feature type="compositionally biased region" description="Polar residues" evidence="6">
    <location>
        <begin position="107"/>
        <end position="118"/>
    </location>
</feature>
<reference evidence="9 10" key="1">
    <citation type="journal article" date="2014" name="Agronomy (Basel)">
        <title>A Draft Genome Sequence for Ensete ventricosum, the Drought-Tolerant Tree Against Hunger.</title>
        <authorList>
            <person name="Harrison J."/>
            <person name="Moore K.A."/>
            <person name="Paszkiewicz K."/>
            <person name="Jones T."/>
            <person name="Grant M."/>
            <person name="Ambacheew D."/>
            <person name="Muzemil S."/>
            <person name="Studholme D.J."/>
        </authorList>
    </citation>
    <scope>NUCLEOTIDE SEQUENCE [LARGE SCALE GENOMIC DNA]</scope>
</reference>
<feature type="region of interest" description="Disordered" evidence="6">
    <location>
        <begin position="42"/>
        <end position="272"/>
    </location>
</feature>
<comment type="caution">
    <text evidence="9">The sequence shown here is derived from an EMBL/GenBank/DDBJ whole genome shotgun (WGS) entry which is preliminary data.</text>
</comment>
<feature type="compositionally biased region" description="Basic and acidic residues" evidence="6">
    <location>
        <begin position="235"/>
        <end position="249"/>
    </location>
</feature>
<keyword evidence="5 7" id="KW-0472">Membrane</keyword>
<evidence type="ECO:0000256" key="5">
    <source>
        <dbReference type="ARBA" id="ARBA00023136"/>
    </source>
</evidence>
<evidence type="ECO:0000256" key="8">
    <source>
        <dbReference type="SAM" id="SignalP"/>
    </source>
</evidence>
<dbReference type="PANTHER" id="PTHR11119">
    <property type="entry name" value="XANTHINE-URACIL / VITAMIN C PERMEASE FAMILY MEMBER"/>
    <property type="match status" value="1"/>
</dbReference>
<accession>A0A427AAT9</accession>
<evidence type="ECO:0000313" key="10">
    <source>
        <dbReference type="Proteomes" id="UP000287651"/>
    </source>
</evidence>
<dbReference type="GO" id="GO:0016020">
    <property type="term" value="C:membrane"/>
    <property type="evidence" value="ECO:0007669"/>
    <property type="project" value="UniProtKB-SubCell"/>
</dbReference>
<feature type="compositionally biased region" description="Acidic residues" evidence="6">
    <location>
        <begin position="250"/>
        <end position="264"/>
    </location>
</feature>
<keyword evidence="8" id="KW-0732">Signal</keyword>
<feature type="compositionally biased region" description="Basic and acidic residues" evidence="6">
    <location>
        <begin position="90"/>
        <end position="100"/>
    </location>
</feature>
<dbReference type="GO" id="GO:0022857">
    <property type="term" value="F:transmembrane transporter activity"/>
    <property type="evidence" value="ECO:0007669"/>
    <property type="project" value="InterPro"/>
</dbReference>
<evidence type="ECO:0000256" key="3">
    <source>
        <dbReference type="ARBA" id="ARBA00022692"/>
    </source>
</evidence>
<dbReference type="EMBL" id="AMZH03003123">
    <property type="protein sequence ID" value="RRT73333.1"/>
    <property type="molecule type" value="Genomic_DNA"/>
</dbReference>
<feature type="compositionally biased region" description="Basic and acidic residues" evidence="6">
    <location>
        <begin position="135"/>
        <end position="153"/>
    </location>
</feature>
<feature type="chain" id="PRO_5019311001" description="Nucleobase-ascorbate transporter 11" evidence="8">
    <location>
        <begin position="37"/>
        <end position="600"/>
    </location>
</feature>
<protein>
    <recommendedName>
        <fullName evidence="11">Nucleobase-ascorbate transporter 11</fullName>
    </recommendedName>
</protein>
<dbReference type="AlphaFoldDB" id="A0A427AAT9"/>
<feature type="transmembrane region" description="Helical" evidence="7">
    <location>
        <begin position="374"/>
        <end position="394"/>
    </location>
</feature>
<dbReference type="Proteomes" id="UP000287651">
    <property type="component" value="Unassembled WGS sequence"/>
</dbReference>
<proteinExistence type="inferred from homology"/>